<dbReference type="SUPFAM" id="SSF117281">
    <property type="entry name" value="Kelch motif"/>
    <property type="match status" value="1"/>
</dbReference>
<organism evidence="2 3">
    <name type="scientific">Pholiota conissans</name>
    <dbReference type="NCBI Taxonomy" id="109636"/>
    <lineage>
        <taxon>Eukaryota</taxon>
        <taxon>Fungi</taxon>
        <taxon>Dikarya</taxon>
        <taxon>Basidiomycota</taxon>
        <taxon>Agaricomycotina</taxon>
        <taxon>Agaricomycetes</taxon>
        <taxon>Agaricomycetidae</taxon>
        <taxon>Agaricales</taxon>
        <taxon>Agaricineae</taxon>
        <taxon>Strophariaceae</taxon>
        <taxon>Pholiota</taxon>
    </lineage>
</organism>
<dbReference type="Proteomes" id="UP000807469">
    <property type="component" value="Unassembled WGS sequence"/>
</dbReference>
<dbReference type="AlphaFoldDB" id="A0A9P5YYY0"/>
<gene>
    <name evidence="2" type="ORF">BDN70DRAFT_934033</name>
</gene>
<dbReference type="OrthoDB" id="3228507at2759"/>
<evidence type="ECO:0000313" key="3">
    <source>
        <dbReference type="Proteomes" id="UP000807469"/>
    </source>
</evidence>
<dbReference type="EMBL" id="MU155254">
    <property type="protein sequence ID" value="KAF9477643.1"/>
    <property type="molecule type" value="Genomic_DNA"/>
</dbReference>
<feature type="compositionally biased region" description="Basic residues" evidence="1">
    <location>
        <begin position="21"/>
        <end position="31"/>
    </location>
</feature>
<keyword evidence="3" id="KW-1185">Reference proteome</keyword>
<evidence type="ECO:0000313" key="2">
    <source>
        <dbReference type="EMBL" id="KAF9477643.1"/>
    </source>
</evidence>
<comment type="caution">
    <text evidence="2">The sequence shown here is derived from an EMBL/GenBank/DDBJ whole genome shotgun (WGS) entry which is preliminary data.</text>
</comment>
<dbReference type="InterPro" id="IPR015915">
    <property type="entry name" value="Kelch-typ_b-propeller"/>
</dbReference>
<dbReference type="Pfam" id="PF24681">
    <property type="entry name" value="Kelch_KLHDC2_KLHL20_DRC7"/>
    <property type="match status" value="1"/>
</dbReference>
<dbReference type="Gene3D" id="2.120.10.80">
    <property type="entry name" value="Kelch-type beta propeller"/>
    <property type="match status" value="1"/>
</dbReference>
<reference evidence="2" key="1">
    <citation type="submission" date="2020-11" db="EMBL/GenBank/DDBJ databases">
        <authorList>
            <consortium name="DOE Joint Genome Institute"/>
            <person name="Ahrendt S."/>
            <person name="Riley R."/>
            <person name="Andreopoulos W."/>
            <person name="Labutti K."/>
            <person name="Pangilinan J."/>
            <person name="Ruiz-Duenas F.J."/>
            <person name="Barrasa J.M."/>
            <person name="Sanchez-Garcia M."/>
            <person name="Camarero S."/>
            <person name="Miyauchi S."/>
            <person name="Serrano A."/>
            <person name="Linde D."/>
            <person name="Babiker R."/>
            <person name="Drula E."/>
            <person name="Ayuso-Fernandez I."/>
            <person name="Pacheco R."/>
            <person name="Padilla G."/>
            <person name="Ferreira P."/>
            <person name="Barriuso J."/>
            <person name="Kellner H."/>
            <person name="Castanera R."/>
            <person name="Alfaro M."/>
            <person name="Ramirez L."/>
            <person name="Pisabarro A.G."/>
            <person name="Kuo A."/>
            <person name="Tritt A."/>
            <person name="Lipzen A."/>
            <person name="He G."/>
            <person name="Yan M."/>
            <person name="Ng V."/>
            <person name="Cullen D."/>
            <person name="Martin F."/>
            <person name="Rosso M.-N."/>
            <person name="Henrissat B."/>
            <person name="Hibbett D."/>
            <person name="Martinez A.T."/>
            <person name="Grigoriev I.V."/>
        </authorList>
    </citation>
    <scope>NUCLEOTIDE SEQUENCE</scope>
    <source>
        <strain evidence="2">CIRM-BRFM 674</strain>
    </source>
</reference>
<proteinExistence type="predicted"/>
<evidence type="ECO:0008006" key="4">
    <source>
        <dbReference type="Google" id="ProtNLM"/>
    </source>
</evidence>
<sequence length="347" mass="38382">MGPNGKPSMSTPKRLAMPIKQKTRLAHKAHAQKSEKIDSKDDGDGSANSPVKDASGTFPPYNNHFVLLQDHFNKKLYSIGGSRCDDKGNNPTSDFCVCDISAGMIWTDLTAPFSRVERNRSKKGLPPISFPGVALFRMDENSYIVMFGGCDADEKRPRSEMVIIDLDNLEWWQMQIEGSVAPRIDPAMVTIDNSIYVFSGYRQSGGSSQALQSYSVAECDLESGIWRWTTRDCPYSALVPVGQAFQEAFSIYNGTKILLTSGRTTANSKEAISFKPKNTFFFHAKNKKFEVATADISGSLPQKVRWYHIYRPLTPESTSDSSVIICGLINVPGTNDVAPEVNYGISF</sequence>
<feature type="compositionally biased region" description="Basic and acidic residues" evidence="1">
    <location>
        <begin position="32"/>
        <end position="43"/>
    </location>
</feature>
<evidence type="ECO:0000256" key="1">
    <source>
        <dbReference type="SAM" id="MobiDB-lite"/>
    </source>
</evidence>
<protein>
    <recommendedName>
        <fullName evidence="4">Kelch repeat-containing protein</fullName>
    </recommendedName>
</protein>
<name>A0A9P5YYY0_9AGAR</name>
<feature type="region of interest" description="Disordered" evidence="1">
    <location>
        <begin position="1"/>
        <end position="56"/>
    </location>
</feature>
<accession>A0A9P5YYY0</accession>